<feature type="transmembrane region" description="Helical" evidence="1">
    <location>
        <begin position="200"/>
        <end position="231"/>
    </location>
</feature>
<reference evidence="3 4" key="1">
    <citation type="journal article" date="2016" name="ISME J.">
        <title>Global occurrence and heterogeneity of the Roseobacter-clade species Ruegeria mobilis.</title>
        <authorList>
            <person name="Sonnenschein E."/>
            <person name="Gram L."/>
        </authorList>
    </citation>
    <scope>NUCLEOTIDE SEQUENCE [LARGE SCALE GENOMIC DNA]</scope>
    <source>
        <strain evidence="3 4">F1926</strain>
    </source>
</reference>
<dbReference type="InterPro" id="IPR005804">
    <property type="entry name" value="FA_desaturase_dom"/>
</dbReference>
<dbReference type="GO" id="GO:0046513">
    <property type="term" value="P:ceramide biosynthetic process"/>
    <property type="evidence" value="ECO:0007669"/>
    <property type="project" value="TreeGrafter"/>
</dbReference>
<keyword evidence="1" id="KW-1133">Transmembrane helix</keyword>
<dbReference type="EMBL" id="CP015230">
    <property type="protein sequence ID" value="ANP39717.1"/>
    <property type="molecule type" value="Genomic_DNA"/>
</dbReference>
<proteinExistence type="predicted"/>
<evidence type="ECO:0000259" key="2">
    <source>
        <dbReference type="Pfam" id="PF00487"/>
    </source>
</evidence>
<feature type="domain" description="Fatty acid desaturase" evidence="2">
    <location>
        <begin position="69"/>
        <end position="304"/>
    </location>
</feature>
<evidence type="ECO:0000313" key="3">
    <source>
        <dbReference type="EMBL" id="ANP39717.1"/>
    </source>
</evidence>
<keyword evidence="1" id="KW-0472">Membrane</keyword>
<dbReference type="GeneID" id="28248757"/>
<dbReference type="RefSeq" id="WP_005658019.1">
    <property type="nucleotide sequence ID" value="NZ_CP015230.1"/>
</dbReference>
<sequence>MHDMSAIDLDDQTVAVPPIAPDLDPATAEAKAALPQHPEWGTFLLIVVCYLLWAGMVFGLAQISQTLAVVGAGLMVALHSSLCHEVLHGHPFRSRSLNEALVFLPLNLCVPYGRFRDTHLEHHRDENLTDPYDDPESNFQDPRIWASLPKWRQNLLRVNNTLLGRILLGPLIGQVCFMRTDWRLARDGGPGIKRDWALHGVGAALVLWLVSLSAMSLLAYLAAAYMGLALLKIRTYLEHRAHADMHGRTAIVEGRGVLGAVLGFLFLNNNLHIVHHLYPGVPWHRLPRLYHEHRSRFQQRNDGYVLPSYASVFRQFAFRAKDPVPHPLWKSSE</sequence>
<dbReference type="Pfam" id="PF00487">
    <property type="entry name" value="FA_desaturase"/>
    <property type="match status" value="1"/>
</dbReference>
<protein>
    <submittedName>
        <fullName evidence="3">Fatty acid desaturase</fullName>
    </submittedName>
</protein>
<evidence type="ECO:0000313" key="4">
    <source>
        <dbReference type="Proteomes" id="UP000013243"/>
    </source>
</evidence>
<dbReference type="Proteomes" id="UP000013243">
    <property type="component" value="Chromosome"/>
</dbReference>
<dbReference type="AlphaFoldDB" id="A0A1B0ZZR4"/>
<feature type="transmembrane region" description="Helical" evidence="1">
    <location>
        <begin position="40"/>
        <end position="61"/>
    </location>
</feature>
<dbReference type="GO" id="GO:0016020">
    <property type="term" value="C:membrane"/>
    <property type="evidence" value="ECO:0007669"/>
    <property type="project" value="GOC"/>
</dbReference>
<evidence type="ECO:0000256" key="1">
    <source>
        <dbReference type="SAM" id="Phobius"/>
    </source>
</evidence>
<dbReference type="OrthoDB" id="784276at2"/>
<dbReference type="PANTHER" id="PTHR12879:SF8">
    <property type="entry name" value="SPHINGOLIPID DELTA(4)-DESATURASE DES1"/>
    <property type="match status" value="1"/>
</dbReference>
<dbReference type="GO" id="GO:0042284">
    <property type="term" value="F:sphingolipid delta-4 desaturase activity"/>
    <property type="evidence" value="ECO:0007669"/>
    <property type="project" value="TreeGrafter"/>
</dbReference>
<dbReference type="PANTHER" id="PTHR12879">
    <property type="entry name" value="SPHINGOLIPID DELTA 4 DESATURASE/C-4 HYDROXYLASE PROTEIN DES2"/>
    <property type="match status" value="1"/>
</dbReference>
<dbReference type="CDD" id="cd03509">
    <property type="entry name" value="DesA_FADS-like"/>
    <property type="match status" value="1"/>
</dbReference>
<dbReference type="KEGG" id="rmb:K529_002955"/>
<keyword evidence="1" id="KW-0812">Transmembrane</keyword>
<accession>A0A1B0ZZR4</accession>
<gene>
    <name evidence="3" type="ORF">K529_002955</name>
</gene>
<dbReference type="STRING" id="1265309.K529_002955"/>
<organism evidence="3 4">
    <name type="scientific">Tritonibacter mobilis F1926</name>
    <dbReference type="NCBI Taxonomy" id="1265309"/>
    <lineage>
        <taxon>Bacteria</taxon>
        <taxon>Pseudomonadati</taxon>
        <taxon>Pseudomonadota</taxon>
        <taxon>Alphaproteobacteria</taxon>
        <taxon>Rhodobacterales</taxon>
        <taxon>Paracoccaceae</taxon>
        <taxon>Tritonibacter</taxon>
    </lineage>
</organism>
<name>A0A1B0ZZR4_9RHOB</name>